<evidence type="ECO:0000256" key="3">
    <source>
        <dbReference type="ARBA" id="ARBA00023082"/>
    </source>
</evidence>
<gene>
    <name evidence="7" type="ORF">SAMN04488122_2925</name>
</gene>
<keyword evidence="8" id="KW-1185">Reference proteome</keyword>
<evidence type="ECO:0000259" key="6">
    <source>
        <dbReference type="Pfam" id="PF08281"/>
    </source>
</evidence>
<protein>
    <submittedName>
        <fullName evidence="7">RNA polymerase sigma-70 factor, ECF subfamily</fullName>
    </submittedName>
</protein>
<dbReference type="AlphaFoldDB" id="A0A1I0RJG1"/>
<dbReference type="GO" id="GO:0016987">
    <property type="term" value="F:sigma factor activity"/>
    <property type="evidence" value="ECO:0007669"/>
    <property type="project" value="UniProtKB-KW"/>
</dbReference>
<dbReference type="InterPro" id="IPR014284">
    <property type="entry name" value="RNA_pol_sigma-70_dom"/>
</dbReference>
<dbReference type="InterPro" id="IPR007627">
    <property type="entry name" value="RNA_pol_sigma70_r2"/>
</dbReference>
<feature type="domain" description="RNA polymerase sigma factor 70 region 4 type 2" evidence="6">
    <location>
        <begin position="121"/>
        <end position="173"/>
    </location>
</feature>
<dbReference type="PANTHER" id="PTHR43133">
    <property type="entry name" value="RNA POLYMERASE ECF-TYPE SIGMA FACTO"/>
    <property type="match status" value="1"/>
</dbReference>
<evidence type="ECO:0000313" key="7">
    <source>
        <dbReference type="EMBL" id="SEW41087.1"/>
    </source>
</evidence>
<keyword evidence="2" id="KW-0805">Transcription regulation</keyword>
<dbReference type="Gene3D" id="1.10.10.10">
    <property type="entry name" value="Winged helix-like DNA-binding domain superfamily/Winged helix DNA-binding domain"/>
    <property type="match status" value="1"/>
</dbReference>
<dbReference type="InterPro" id="IPR014327">
    <property type="entry name" value="RNA_pol_sigma70_bacteroid"/>
</dbReference>
<dbReference type="OrthoDB" id="665849at2"/>
<dbReference type="NCBIfam" id="TIGR02937">
    <property type="entry name" value="sigma70-ECF"/>
    <property type="match status" value="1"/>
</dbReference>
<dbReference type="STRING" id="29529.SAMN04488122_2925"/>
<evidence type="ECO:0000256" key="1">
    <source>
        <dbReference type="ARBA" id="ARBA00010641"/>
    </source>
</evidence>
<evidence type="ECO:0000259" key="5">
    <source>
        <dbReference type="Pfam" id="PF04542"/>
    </source>
</evidence>
<dbReference type="CDD" id="cd06171">
    <property type="entry name" value="Sigma70_r4"/>
    <property type="match status" value="1"/>
</dbReference>
<dbReference type="Pfam" id="PF04542">
    <property type="entry name" value="Sigma70_r2"/>
    <property type="match status" value="1"/>
</dbReference>
<evidence type="ECO:0000256" key="4">
    <source>
        <dbReference type="ARBA" id="ARBA00023163"/>
    </source>
</evidence>
<reference evidence="8" key="1">
    <citation type="submission" date="2016-10" db="EMBL/GenBank/DDBJ databases">
        <authorList>
            <person name="Varghese N."/>
            <person name="Submissions S."/>
        </authorList>
    </citation>
    <scope>NUCLEOTIDE SEQUENCE [LARGE SCALE GENOMIC DNA]</scope>
    <source>
        <strain evidence="8">DSM 3695</strain>
    </source>
</reference>
<name>A0A1I0RJG1_9BACT</name>
<keyword evidence="4" id="KW-0804">Transcription</keyword>
<dbReference type="GO" id="GO:0006352">
    <property type="term" value="P:DNA-templated transcription initiation"/>
    <property type="evidence" value="ECO:0007669"/>
    <property type="project" value="InterPro"/>
</dbReference>
<dbReference type="GO" id="GO:0003677">
    <property type="term" value="F:DNA binding"/>
    <property type="evidence" value="ECO:0007669"/>
    <property type="project" value="InterPro"/>
</dbReference>
<dbReference type="RefSeq" id="WP_089895892.1">
    <property type="nucleotide sequence ID" value="NZ_FOJG01000001.1"/>
</dbReference>
<keyword evidence="3" id="KW-0731">Sigma factor</keyword>
<comment type="similarity">
    <text evidence="1">Belongs to the sigma-70 factor family. ECF subfamily.</text>
</comment>
<evidence type="ECO:0000256" key="2">
    <source>
        <dbReference type="ARBA" id="ARBA00023015"/>
    </source>
</evidence>
<sequence length="181" mass="21342">MDLQDNALLERMQLLDDKTAFDELYHRYWQPLYMAAYARLQNEADAKDCLQEVFVALWQKRKEIVIREKLDAYLFISLKYRVLNHIRHHHNYQKHLDIFADFPLPFLPSADARLSLSEMQELIADTIAGMPGKMKEVYLLSRRDGLSVQETATRLGISQQTVKNQLTTALKRLKDRLRSYK</sequence>
<dbReference type="InterPro" id="IPR036388">
    <property type="entry name" value="WH-like_DNA-bd_sf"/>
</dbReference>
<dbReference type="InterPro" id="IPR039425">
    <property type="entry name" value="RNA_pol_sigma-70-like"/>
</dbReference>
<organism evidence="7 8">
    <name type="scientific">Chitinophaga arvensicola</name>
    <dbReference type="NCBI Taxonomy" id="29529"/>
    <lineage>
        <taxon>Bacteria</taxon>
        <taxon>Pseudomonadati</taxon>
        <taxon>Bacteroidota</taxon>
        <taxon>Chitinophagia</taxon>
        <taxon>Chitinophagales</taxon>
        <taxon>Chitinophagaceae</taxon>
        <taxon>Chitinophaga</taxon>
    </lineage>
</organism>
<dbReference type="InterPro" id="IPR013249">
    <property type="entry name" value="RNA_pol_sigma70_r4_t2"/>
</dbReference>
<dbReference type="SUPFAM" id="SSF88659">
    <property type="entry name" value="Sigma3 and sigma4 domains of RNA polymerase sigma factors"/>
    <property type="match status" value="1"/>
</dbReference>
<accession>A0A1I0RJG1</accession>
<dbReference type="InterPro" id="IPR013325">
    <property type="entry name" value="RNA_pol_sigma_r2"/>
</dbReference>
<dbReference type="Proteomes" id="UP000199310">
    <property type="component" value="Unassembled WGS sequence"/>
</dbReference>
<dbReference type="PANTHER" id="PTHR43133:SF46">
    <property type="entry name" value="RNA POLYMERASE SIGMA-70 FACTOR ECF SUBFAMILY"/>
    <property type="match status" value="1"/>
</dbReference>
<dbReference type="InterPro" id="IPR013324">
    <property type="entry name" value="RNA_pol_sigma_r3/r4-like"/>
</dbReference>
<feature type="domain" description="RNA polymerase sigma-70 region 2" evidence="5">
    <location>
        <begin position="24"/>
        <end position="89"/>
    </location>
</feature>
<proteinExistence type="inferred from homology"/>
<dbReference type="EMBL" id="FOJG01000001">
    <property type="protein sequence ID" value="SEW41087.1"/>
    <property type="molecule type" value="Genomic_DNA"/>
</dbReference>
<dbReference type="Pfam" id="PF08281">
    <property type="entry name" value="Sigma70_r4_2"/>
    <property type="match status" value="1"/>
</dbReference>
<dbReference type="NCBIfam" id="TIGR02985">
    <property type="entry name" value="Sig70_bacteroi1"/>
    <property type="match status" value="1"/>
</dbReference>
<dbReference type="SUPFAM" id="SSF88946">
    <property type="entry name" value="Sigma2 domain of RNA polymerase sigma factors"/>
    <property type="match status" value="1"/>
</dbReference>
<evidence type="ECO:0000313" key="8">
    <source>
        <dbReference type="Proteomes" id="UP000199310"/>
    </source>
</evidence>
<dbReference type="Gene3D" id="1.10.1740.10">
    <property type="match status" value="1"/>
</dbReference>